<protein>
    <submittedName>
        <fullName evidence="1">Nitrite transporter</fullName>
    </submittedName>
</protein>
<evidence type="ECO:0000313" key="2">
    <source>
        <dbReference type="Proteomes" id="UP000030351"/>
    </source>
</evidence>
<comment type="caution">
    <text evidence="1">The sequence shown here is derived from an EMBL/GenBank/DDBJ whole genome shotgun (WGS) entry which is preliminary data.</text>
</comment>
<accession>A0A0A3YPG4</accession>
<name>A0A0A3YPG4_9GAMM</name>
<dbReference type="AlphaFoldDB" id="A0A0A3YPG4"/>
<dbReference type="RefSeq" id="WP_034898513.1">
    <property type="nucleotide sequence ID" value="NZ_JRUQ01000076.1"/>
</dbReference>
<dbReference type="OrthoDB" id="9182016at2"/>
<reference evidence="1 2" key="1">
    <citation type="submission" date="2014-10" db="EMBL/GenBank/DDBJ databases">
        <title>Genome sequence of Erwinia typographi M043b.</title>
        <authorList>
            <person name="Chan K.-G."/>
            <person name="Tan W.-S."/>
        </authorList>
    </citation>
    <scope>NUCLEOTIDE SEQUENCE [LARGE SCALE GENOMIC DNA]</scope>
    <source>
        <strain evidence="1 2">M043b</strain>
    </source>
</reference>
<evidence type="ECO:0000313" key="1">
    <source>
        <dbReference type="EMBL" id="KGT87246.1"/>
    </source>
</evidence>
<proteinExistence type="predicted"/>
<dbReference type="eggNOG" id="ENOG5030W7C">
    <property type="taxonomic scope" value="Bacteria"/>
</dbReference>
<sequence length="126" mass="14176">MFNPDKYRSVTWLKGGRAYPELDCFGIVNEIRRDLELLEWPDFSGVTKDGNGLDREARKLMLSLERCDPGAGAGVACYSGSAVTHVGIVVEINGLLHVAECNPGTNVTFLPLSRFRRRFVKVEFWR</sequence>
<dbReference type="STRING" id="371042.NG99_23810"/>
<gene>
    <name evidence="1" type="ORF">NG99_23810</name>
</gene>
<keyword evidence="2" id="KW-1185">Reference proteome</keyword>
<organism evidence="1 2">
    <name type="scientific">Erwinia typographi</name>
    <dbReference type="NCBI Taxonomy" id="371042"/>
    <lineage>
        <taxon>Bacteria</taxon>
        <taxon>Pseudomonadati</taxon>
        <taxon>Pseudomonadota</taxon>
        <taxon>Gammaproteobacteria</taxon>
        <taxon>Enterobacterales</taxon>
        <taxon>Erwiniaceae</taxon>
        <taxon>Erwinia</taxon>
    </lineage>
</organism>
<dbReference type="Proteomes" id="UP000030351">
    <property type="component" value="Unassembled WGS sequence"/>
</dbReference>
<dbReference type="EMBL" id="JRUQ01000076">
    <property type="protein sequence ID" value="KGT87246.1"/>
    <property type="molecule type" value="Genomic_DNA"/>
</dbReference>